<evidence type="ECO:0000313" key="2">
    <source>
        <dbReference type="EMBL" id="THT96189.1"/>
    </source>
</evidence>
<protein>
    <submittedName>
        <fullName evidence="2">Transglutaminase family protein</fullName>
    </submittedName>
</protein>
<reference evidence="2 3" key="1">
    <citation type="journal article" date="2015" name="Antonie Van Leeuwenhoek">
        <title>Lampropedia puyangensis sp. nov., isolated from symptomatic bark of Populus ? euramericana canker and emended description of Lampropedia hyalina (Ehrenberg 1832) Lee et al. 2004.</title>
        <authorList>
            <person name="Li Y."/>
            <person name="Wang T."/>
            <person name="Piao C.G."/>
            <person name="Wang L.F."/>
            <person name="Tian G.Z."/>
            <person name="Zhu T.H."/>
            <person name="Guo M.W."/>
        </authorList>
    </citation>
    <scope>NUCLEOTIDE SEQUENCE [LARGE SCALE GENOMIC DNA]</scope>
    <source>
        <strain evidence="2 3">2-bin</strain>
    </source>
</reference>
<accession>A0A4S8EN79</accession>
<dbReference type="PANTHER" id="PTHR33490:SF7">
    <property type="entry name" value="BLR2979 PROTEIN"/>
    <property type="match status" value="1"/>
</dbReference>
<keyword evidence="3" id="KW-1185">Reference proteome</keyword>
<name>A0A4S8EN79_9BURK</name>
<dbReference type="InterPro" id="IPR002931">
    <property type="entry name" value="Transglutaminase-like"/>
</dbReference>
<dbReference type="EMBL" id="STFG01000033">
    <property type="protein sequence ID" value="THT96189.1"/>
    <property type="molecule type" value="Genomic_DNA"/>
</dbReference>
<dbReference type="AlphaFoldDB" id="A0A4S8EN79"/>
<dbReference type="SMART" id="SM00460">
    <property type="entry name" value="TGc"/>
    <property type="match status" value="1"/>
</dbReference>
<dbReference type="Proteomes" id="UP000308917">
    <property type="component" value="Unassembled WGS sequence"/>
</dbReference>
<evidence type="ECO:0000259" key="1">
    <source>
        <dbReference type="SMART" id="SM00460"/>
    </source>
</evidence>
<dbReference type="PANTHER" id="PTHR33490">
    <property type="entry name" value="BLR5614 PROTEIN-RELATED"/>
    <property type="match status" value="1"/>
</dbReference>
<dbReference type="SUPFAM" id="SSF54001">
    <property type="entry name" value="Cysteine proteinases"/>
    <property type="match status" value="1"/>
</dbReference>
<sequence length="301" mass="33330">MKLSVTHETRYTYGSAVIQAHHVAYLKPVDNVMQRLHAFDLQISPAPSIQTWSVDRYGQQRCYFELTDAHEELVVVAHSVLTTQAMPEALRGKFPAVRLPEGLPWQEAALAMQYEAGQAFDDAREYTQPSALAPVQDVFRDYALQSCVPAQAQTAHQLAAQLCRRIYEEFDYQPQATDVSTPPLHALRMKAGVCQDFAQVMIASLRSLGLAAKYVSGYLLTEPPPGQPRLIGADASHAWVSVYCPQDGWMEFDPTNNCLAGETHVRLAYGRDYGDVAPLRGVIRGGGTHELDVAVTVMPQE</sequence>
<dbReference type="Gene3D" id="3.10.620.30">
    <property type="match status" value="1"/>
</dbReference>
<organism evidence="2 3">
    <name type="scientific">Lampropedia puyangensis</name>
    <dbReference type="NCBI Taxonomy" id="1330072"/>
    <lineage>
        <taxon>Bacteria</taxon>
        <taxon>Pseudomonadati</taxon>
        <taxon>Pseudomonadota</taxon>
        <taxon>Betaproteobacteria</taxon>
        <taxon>Burkholderiales</taxon>
        <taxon>Comamonadaceae</taxon>
        <taxon>Lampropedia</taxon>
    </lineage>
</organism>
<dbReference type="OrthoDB" id="5438043at2"/>
<feature type="domain" description="Transglutaminase-like" evidence="1">
    <location>
        <begin position="186"/>
        <end position="256"/>
    </location>
</feature>
<gene>
    <name evidence="2" type="ORF">E9531_16625</name>
</gene>
<proteinExistence type="predicted"/>
<dbReference type="InterPro" id="IPR013589">
    <property type="entry name" value="Bac_transglu_N"/>
</dbReference>
<dbReference type="Pfam" id="PF01841">
    <property type="entry name" value="Transglut_core"/>
    <property type="match status" value="1"/>
</dbReference>
<dbReference type="RefSeq" id="WP_136574897.1">
    <property type="nucleotide sequence ID" value="NZ_STFG01000033.1"/>
</dbReference>
<dbReference type="Pfam" id="PF08379">
    <property type="entry name" value="Bact_transglu_N"/>
    <property type="match status" value="1"/>
</dbReference>
<comment type="caution">
    <text evidence="2">The sequence shown here is derived from an EMBL/GenBank/DDBJ whole genome shotgun (WGS) entry which is preliminary data.</text>
</comment>
<dbReference type="InterPro" id="IPR038765">
    <property type="entry name" value="Papain-like_cys_pep_sf"/>
</dbReference>
<evidence type="ECO:0000313" key="3">
    <source>
        <dbReference type="Proteomes" id="UP000308917"/>
    </source>
</evidence>